<evidence type="ECO:0000256" key="7">
    <source>
        <dbReference type="PIRNR" id="PIRNR015658"/>
    </source>
</evidence>
<dbReference type="Proteomes" id="UP000798488">
    <property type="component" value="Unassembled WGS sequence"/>
</dbReference>
<keyword evidence="5 8" id="KW-1133">Transmembrane helix</keyword>
<evidence type="ECO:0000256" key="5">
    <source>
        <dbReference type="ARBA" id="ARBA00022989"/>
    </source>
</evidence>
<organism evidence="9 10">
    <name type="scientific">Sporotomaculum syntrophicum</name>
    <dbReference type="NCBI Taxonomy" id="182264"/>
    <lineage>
        <taxon>Bacteria</taxon>
        <taxon>Bacillati</taxon>
        <taxon>Bacillota</taxon>
        <taxon>Clostridia</taxon>
        <taxon>Eubacteriales</taxon>
        <taxon>Desulfallaceae</taxon>
        <taxon>Sporotomaculum</taxon>
    </lineage>
</organism>
<evidence type="ECO:0000256" key="6">
    <source>
        <dbReference type="ARBA" id="ARBA00023136"/>
    </source>
</evidence>
<comment type="subcellular location">
    <subcellularLocation>
        <location evidence="1">Cell membrane</location>
        <topology evidence="1">Multi-pass membrane protein</topology>
    </subcellularLocation>
</comment>
<keyword evidence="7" id="KW-0813">Transport</keyword>
<dbReference type="InterPro" id="IPR005661">
    <property type="entry name" value="OadB_MmdB"/>
</dbReference>
<evidence type="ECO:0000256" key="4">
    <source>
        <dbReference type="ARBA" id="ARBA00022967"/>
    </source>
</evidence>
<feature type="transmembrane region" description="Helical" evidence="8">
    <location>
        <begin position="139"/>
        <end position="159"/>
    </location>
</feature>
<dbReference type="GO" id="GO:0005886">
    <property type="term" value="C:plasma membrane"/>
    <property type="evidence" value="ECO:0007669"/>
    <property type="project" value="UniProtKB-SubCell"/>
</dbReference>
<keyword evidence="3 8" id="KW-0812">Transmembrane</keyword>
<sequence length="418" mass="44414">MAVITNNDFLYNVFGGFTHFTWQSAVMILIGCILIYLGAAKDYEPLLLVPIGFGCILANLPLTELIHVPRDGYVFNHSIQEALGEAGLMPFVEGARVVNEGILDVLYNAGIANELFPCLLFIGIGAMTDFGPLLQNPRVMLLGGAGQFGIFLTLMLALAIGYEKLEAICIAIIGACDGPTSIFITSMFNPALLGPISVAAYSYMSLVPLIQPPVMKLCTTKKEREFIMSYEMLTPVTQRTKILFPIVVTIVTLLIAPSGGALMGTLMFGNFLRECGAVGRLVQAAENEIANITTLFLGLTVGATMTGEVFLTAKTLGIFALGFIAICGDTAFGVFGAKLMNLFSKQKINPLIGASGISAFPMSARVAQKVGNEANPQNYLLMHAMGVNTSGQIGSVLTASVMIAIIGALQTMGVDLTI</sequence>
<keyword evidence="4" id="KW-1278">Translocase</keyword>
<keyword evidence="2 7" id="KW-1003">Cell membrane</keyword>
<protein>
    <submittedName>
        <fullName evidence="9">Glutaconyl-CoA decarboxylase subunit beta</fullName>
    </submittedName>
</protein>
<dbReference type="OrthoDB" id="9783838at2"/>
<feature type="transmembrane region" description="Helical" evidence="8">
    <location>
        <begin position="20"/>
        <end position="39"/>
    </location>
</feature>
<evidence type="ECO:0000313" key="9">
    <source>
        <dbReference type="EMBL" id="KAF1085714.1"/>
    </source>
</evidence>
<keyword evidence="10" id="KW-1185">Reference proteome</keyword>
<gene>
    <name evidence="9" type="primary">gcdB_3</name>
    <name evidence="9" type="ORF">SPSYN_01860</name>
</gene>
<feature type="transmembrane region" description="Helical" evidence="8">
    <location>
        <begin position="289"/>
        <end position="310"/>
    </location>
</feature>
<feature type="transmembrane region" description="Helical" evidence="8">
    <location>
        <begin position="46"/>
        <end position="68"/>
    </location>
</feature>
<evidence type="ECO:0000256" key="1">
    <source>
        <dbReference type="ARBA" id="ARBA00004651"/>
    </source>
</evidence>
<proteinExistence type="predicted"/>
<dbReference type="PANTHER" id="PTHR35806:SF1">
    <property type="entry name" value="OXALOACETATE DECARBOXYLASE BETA CHAIN 2"/>
    <property type="match status" value="1"/>
</dbReference>
<comment type="caution">
    <text evidence="9">The sequence shown here is derived from an EMBL/GenBank/DDBJ whole genome shotgun (WGS) entry which is preliminary data.</text>
</comment>
<dbReference type="GO" id="GO:0016829">
    <property type="term" value="F:lyase activity"/>
    <property type="evidence" value="ECO:0007669"/>
    <property type="project" value="InterPro"/>
</dbReference>
<dbReference type="AlphaFoldDB" id="A0A9D2WQW5"/>
<accession>A0A9D2WQW5</accession>
<dbReference type="PANTHER" id="PTHR35806">
    <property type="entry name" value="OXALOACETATE DECARBOXYLASE BETA CHAIN 2"/>
    <property type="match status" value="1"/>
</dbReference>
<evidence type="ECO:0000256" key="3">
    <source>
        <dbReference type="ARBA" id="ARBA00022692"/>
    </source>
</evidence>
<name>A0A9D2WQW5_9FIRM</name>
<keyword evidence="6 7" id="KW-0472">Membrane</keyword>
<dbReference type="GO" id="GO:0006814">
    <property type="term" value="P:sodium ion transport"/>
    <property type="evidence" value="ECO:0007669"/>
    <property type="project" value="UniProtKB-UniRule"/>
</dbReference>
<dbReference type="EMBL" id="LSRS01000003">
    <property type="protein sequence ID" value="KAF1085714.1"/>
    <property type="molecule type" value="Genomic_DNA"/>
</dbReference>
<reference evidence="9" key="1">
    <citation type="submission" date="2016-02" db="EMBL/GenBank/DDBJ databases">
        <title>Draft Genome Sequence of Sporotomaculum syntrophicum Strain FB, a Syntrophic Benzoate Degrader.</title>
        <authorList>
            <person name="Nobu M.K."/>
            <person name="Narihiro T."/>
            <person name="Qiu Y.-L."/>
            <person name="Ohashi A."/>
            <person name="Liu W.-T."/>
            <person name="Yuji S."/>
        </authorList>
    </citation>
    <scope>NUCLEOTIDE SEQUENCE</scope>
    <source>
        <strain evidence="9">FB</strain>
    </source>
</reference>
<dbReference type="NCBIfam" id="TIGR01109">
    <property type="entry name" value="Na_pump_decarbB"/>
    <property type="match status" value="1"/>
</dbReference>
<dbReference type="PIRSF" id="PIRSF015658">
    <property type="entry name" value="MmdB_OadB"/>
    <property type="match status" value="1"/>
</dbReference>
<keyword evidence="7" id="KW-0406">Ion transport</keyword>
<evidence type="ECO:0000256" key="2">
    <source>
        <dbReference type="ARBA" id="ARBA00022475"/>
    </source>
</evidence>
<evidence type="ECO:0000256" key="8">
    <source>
        <dbReference type="SAM" id="Phobius"/>
    </source>
</evidence>
<evidence type="ECO:0000313" key="10">
    <source>
        <dbReference type="Proteomes" id="UP000798488"/>
    </source>
</evidence>
<feature type="transmembrane region" description="Helical" evidence="8">
    <location>
        <begin position="191"/>
        <end position="210"/>
    </location>
</feature>
<keyword evidence="7" id="KW-0739">Sodium transport</keyword>
<feature type="transmembrane region" description="Helical" evidence="8">
    <location>
        <begin position="242"/>
        <end position="268"/>
    </location>
</feature>
<dbReference type="Pfam" id="PF03977">
    <property type="entry name" value="OAD_beta"/>
    <property type="match status" value="1"/>
</dbReference>
<keyword evidence="7" id="KW-0915">Sodium</keyword>
<feature type="transmembrane region" description="Helical" evidence="8">
    <location>
        <begin position="316"/>
        <end position="337"/>
    </location>
</feature>